<organism evidence="2 3">
    <name type="scientific">Ruoffia halotolerans</name>
    <dbReference type="NCBI Taxonomy" id="2748684"/>
    <lineage>
        <taxon>Bacteria</taxon>
        <taxon>Bacillati</taxon>
        <taxon>Bacillota</taxon>
        <taxon>Bacilli</taxon>
        <taxon>Lactobacillales</taxon>
        <taxon>Aerococcaceae</taxon>
        <taxon>Ruoffia</taxon>
    </lineage>
</organism>
<comment type="caution">
    <text evidence="2">The sequence shown here is derived from an EMBL/GenBank/DDBJ whole genome shotgun (WGS) entry which is preliminary data.</text>
</comment>
<keyword evidence="1" id="KW-1133">Transmembrane helix</keyword>
<dbReference type="Proteomes" id="UP000571018">
    <property type="component" value="Unassembled WGS sequence"/>
</dbReference>
<feature type="transmembrane region" description="Helical" evidence="1">
    <location>
        <begin position="323"/>
        <end position="341"/>
    </location>
</feature>
<feature type="transmembrane region" description="Helical" evidence="1">
    <location>
        <begin position="119"/>
        <end position="145"/>
    </location>
</feature>
<accession>A0A839A3B2</accession>
<proteinExistence type="predicted"/>
<protein>
    <submittedName>
        <fullName evidence="2">DUF998 domain-containing protein</fullName>
    </submittedName>
</protein>
<feature type="transmembrane region" description="Helical" evidence="1">
    <location>
        <begin position="190"/>
        <end position="212"/>
    </location>
</feature>
<dbReference type="AlphaFoldDB" id="A0A839A3B2"/>
<name>A0A839A3B2_9LACT</name>
<keyword evidence="1" id="KW-0472">Membrane</keyword>
<feature type="transmembrane region" description="Helical" evidence="1">
    <location>
        <begin position="49"/>
        <end position="68"/>
    </location>
</feature>
<evidence type="ECO:0000313" key="2">
    <source>
        <dbReference type="EMBL" id="MBA5728213.1"/>
    </source>
</evidence>
<feature type="transmembrane region" description="Helical" evidence="1">
    <location>
        <begin position="347"/>
        <end position="368"/>
    </location>
</feature>
<evidence type="ECO:0000313" key="3">
    <source>
        <dbReference type="Proteomes" id="UP000571018"/>
    </source>
</evidence>
<gene>
    <name evidence="2" type="ORF">HW423_00210</name>
</gene>
<feature type="transmembrane region" description="Helical" evidence="1">
    <location>
        <begin position="157"/>
        <end position="183"/>
    </location>
</feature>
<feature type="transmembrane region" description="Helical" evidence="1">
    <location>
        <begin position="83"/>
        <end position="107"/>
    </location>
</feature>
<keyword evidence="3" id="KW-1185">Reference proteome</keyword>
<feature type="transmembrane region" description="Helical" evidence="1">
    <location>
        <begin position="264"/>
        <end position="284"/>
    </location>
</feature>
<dbReference type="Pfam" id="PF06197">
    <property type="entry name" value="DUF998"/>
    <property type="match status" value="1"/>
</dbReference>
<sequence length="397" mass="45203">MGSHEDKELRVIVNDEVSGVNQFNQAILKIDGQEYVLKSNNHSSNHQKLALRNFLIPAVIGTLIYFLFFNSREQLFIQLMGRISIASAILLIGSISGVITFAIAFIVGKRKRLSNLENIYWRNVPTILLSFAIIIALAILFFFYLLDLLFEGLVLDIYLSTLLTFIFISIVNYVMISFVMILSTSLMTKLLVLVILSGVIISMITNSEAQWWQRNLSFLGTQEASGAWQFNFTLMLSAFMMIALVDNLFVGLKKIYLKHRPLTILRILLTITAICLGLVGYFPSDGPGNMPKYHNQSAGMLVYMIIAMIISIKWFVPKVSREFVITSYVLGIMLFVVTYYYLTGWYITLTGFEIVSFALAFTWLMLLLQTLDKASREPIPVYDIDIEFNKETESRDI</sequence>
<keyword evidence="1" id="KW-0812">Transmembrane</keyword>
<dbReference type="EMBL" id="JACAOA010000001">
    <property type="protein sequence ID" value="MBA5728213.1"/>
    <property type="molecule type" value="Genomic_DNA"/>
</dbReference>
<feature type="transmembrane region" description="Helical" evidence="1">
    <location>
        <begin position="296"/>
        <end position="316"/>
    </location>
</feature>
<reference evidence="2 3" key="1">
    <citation type="submission" date="2020-06" db="EMBL/GenBank/DDBJ databases">
        <title>Reclassification of Facklamia ignava, Facklamia soureckii and Facklami tabacinasalis as Falseniella iganva gen. nov., comb. nov., Hutsoniella ignava gen. nov., comb. nov., and Ruoffia tabacinasalis gen. nov., comb. nov and description of Ruoffia haltotolerans sp. nov., isolated from hypersaline Inland Sea of Qatar.</title>
        <authorList>
            <person name="Fotedar R."/>
            <person name="Sankaranarayanan K."/>
            <person name="Lawson P."/>
            <person name="Caldwell M."/>
            <person name="Zeyara A."/>
            <person name="Al Malki A."/>
            <person name="Ali M."/>
        </authorList>
    </citation>
    <scope>NUCLEOTIDE SEQUENCE [LARGE SCALE GENOMIC DNA]</scope>
    <source>
        <strain evidence="2 3">INB8</strain>
    </source>
</reference>
<feature type="transmembrane region" description="Helical" evidence="1">
    <location>
        <begin position="232"/>
        <end position="252"/>
    </location>
</feature>
<dbReference type="RefSeq" id="WP_218929955.1">
    <property type="nucleotide sequence ID" value="NZ_JACAOA010000001.1"/>
</dbReference>
<dbReference type="InterPro" id="IPR009339">
    <property type="entry name" value="DUF998"/>
</dbReference>
<evidence type="ECO:0000256" key="1">
    <source>
        <dbReference type="SAM" id="Phobius"/>
    </source>
</evidence>